<feature type="region of interest" description="Disordered" evidence="1">
    <location>
        <begin position="54"/>
        <end position="73"/>
    </location>
</feature>
<protein>
    <submittedName>
        <fullName evidence="2">Uncharacterized protein</fullName>
    </submittedName>
</protein>
<evidence type="ECO:0000313" key="3">
    <source>
        <dbReference type="Proteomes" id="UP000268535"/>
    </source>
</evidence>
<sequence length="121" mass="12559">MTVVPREVHHAKKAPSPTLPTVLRSASRSSILSLRDRIPGPPRRSVRRVCATPAHVRRRHAPGPRGFGGIGHGCGGGPGRAAAAYPQPAGLPRGSEGGPRPTDKSRRLCKNAAQGKVACGA</sequence>
<dbReference type="AlphaFoldDB" id="A0A4P9WUG3"/>
<proteinExistence type="predicted"/>
<gene>
    <name evidence="2" type="ORF">CAUPRSCDRAFT_11402</name>
</gene>
<feature type="region of interest" description="Disordered" evidence="1">
    <location>
        <begin position="78"/>
        <end position="121"/>
    </location>
</feature>
<reference evidence="3" key="1">
    <citation type="journal article" date="2018" name="Nat. Microbiol.">
        <title>Leveraging single-cell genomics to expand the fungal tree of life.</title>
        <authorList>
            <person name="Ahrendt S.R."/>
            <person name="Quandt C.A."/>
            <person name="Ciobanu D."/>
            <person name="Clum A."/>
            <person name="Salamov A."/>
            <person name="Andreopoulos B."/>
            <person name="Cheng J.F."/>
            <person name="Woyke T."/>
            <person name="Pelin A."/>
            <person name="Henrissat B."/>
            <person name="Reynolds N.K."/>
            <person name="Benny G.L."/>
            <person name="Smith M.E."/>
            <person name="James T.Y."/>
            <person name="Grigoriev I.V."/>
        </authorList>
    </citation>
    <scope>NUCLEOTIDE SEQUENCE [LARGE SCALE GENOMIC DNA]</scope>
    <source>
        <strain evidence="3">ATCC 52028</strain>
    </source>
</reference>
<evidence type="ECO:0000313" key="2">
    <source>
        <dbReference type="EMBL" id="RKO96899.1"/>
    </source>
</evidence>
<dbReference type="Proteomes" id="UP000268535">
    <property type="component" value="Unassembled WGS sequence"/>
</dbReference>
<evidence type="ECO:0000256" key="1">
    <source>
        <dbReference type="SAM" id="MobiDB-lite"/>
    </source>
</evidence>
<accession>A0A4P9WUG3</accession>
<name>A0A4P9WUG3_9FUNG</name>
<feature type="compositionally biased region" description="Low complexity" evidence="1">
    <location>
        <begin position="80"/>
        <end position="92"/>
    </location>
</feature>
<dbReference type="EMBL" id="ML009536">
    <property type="protein sequence ID" value="RKO96899.1"/>
    <property type="molecule type" value="Genomic_DNA"/>
</dbReference>
<organism evidence="2 3">
    <name type="scientific">Caulochytrium protostelioides</name>
    <dbReference type="NCBI Taxonomy" id="1555241"/>
    <lineage>
        <taxon>Eukaryota</taxon>
        <taxon>Fungi</taxon>
        <taxon>Fungi incertae sedis</taxon>
        <taxon>Chytridiomycota</taxon>
        <taxon>Chytridiomycota incertae sedis</taxon>
        <taxon>Chytridiomycetes</taxon>
        <taxon>Caulochytriales</taxon>
        <taxon>Caulochytriaceae</taxon>
        <taxon>Caulochytrium</taxon>
    </lineage>
</organism>
<feature type="region of interest" description="Disordered" evidence="1">
    <location>
        <begin position="1"/>
        <end position="28"/>
    </location>
</feature>